<gene>
    <name evidence="1" type="ORF">CAEBREN_02270</name>
</gene>
<dbReference type="InParanoid" id="G0NW84"/>
<dbReference type="AlphaFoldDB" id="G0NW84"/>
<dbReference type="Proteomes" id="UP000008068">
    <property type="component" value="Unassembled WGS sequence"/>
</dbReference>
<name>G0NW84_CAEBE</name>
<evidence type="ECO:0000313" key="2">
    <source>
        <dbReference type="Proteomes" id="UP000008068"/>
    </source>
</evidence>
<evidence type="ECO:0000313" key="1">
    <source>
        <dbReference type="EMBL" id="EGT38669.1"/>
    </source>
</evidence>
<reference evidence="2" key="1">
    <citation type="submission" date="2011-07" db="EMBL/GenBank/DDBJ databases">
        <authorList>
            <consortium name="Caenorhabditis brenneri Sequencing and Analysis Consortium"/>
            <person name="Wilson R.K."/>
        </authorList>
    </citation>
    <scope>NUCLEOTIDE SEQUENCE [LARGE SCALE GENOMIC DNA]</scope>
    <source>
        <strain evidence="2">PB2801</strain>
    </source>
</reference>
<keyword evidence="2" id="KW-1185">Reference proteome</keyword>
<dbReference type="EMBL" id="GL379962">
    <property type="protein sequence ID" value="EGT38669.1"/>
    <property type="molecule type" value="Genomic_DNA"/>
</dbReference>
<protein>
    <submittedName>
        <fullName evidence="1">Uncharacterized protein</fullName>
    </submittedName>
</protein>
<accession>G0NW84</accession>
<proteinExistence type="predicted"/>
<sequence length="103" mass="11097">MDFDVETNEDDVITVLVKEQPPLPAAIVAPIPSTPTRIATAPEEKSSPATASILFIRCSSENGYTSCSSSIRSVPATSGYVWECNFCWSFLLNSLAQLQAQQG</sequence>
<organism evidence="2">
    <name type="scientific">Caenorhabditis brenneri</name>
    <name type="common">Nematode worm</name>
    <dbReference type="NCBI Taxonomy" id="135651"/>
    <lineage>
        <taxon>Eukaryota</taxon>
        <taxon>Metazoa</taxon>
        <taxon>Ecdysozoa</taxon>
        <taxon>Nematoda</taxon>
        <taxon>Chromadorea</taxon>
        <taxon>Rhabditida</taxon>
        <taxon>Rhabditina</taxon>
        <taxon>Rhabditomorpha</taxon>
        <taxon>Rhabditoidea</taxon>
        <taxon>Rhabditidae</taxon>
        <taxon>Peloderinae</taxon>
        <taxon>Caenorhabditis</taxon>
    </lineage>
</organism>
<dbReference type="HOGENOM" id="CLU_2266082_0_0_1"/>